<dbReference type="OrthoDB" id="10044919at2759"/>
<feature type="transmembrane region" description="Helical" evidence="10">
    <location>
        <begin position="41"/>
        <end position="63"/>
    </location>
</feature>
<dbReference type="InterPro" id="IPR017452">
    <property type="entry name" value="GPCR_Rhodpsn_7TM"/>
</dbReference>
<dbReference type="GO" id="GO:0005886">
    <property type="term" value="C:plasma membrane"/>
    <property type="evidence" value="ECO:0007669"/>
    <property type="project" value="UniProtKB-SubCell"/>
</dbReference>
<evidence type="ECO:0000256" key="9">
    <source>
        <dbReference type="SAM" id="MobiDB-lite"/>
    </source>
</evidence>
<comment type="caution">
    <text evidence="12">The sequence shown here is derived from an EMBL/GenBank/DDBJ whole genome shotgun (WGS) entry which is preliminary data.</text>
</comment>
<dbReference type="Gene3D" id="1.20.1070.10">
    <property type="entry name" value="Rhodopsin 7-helix transmembrane proteins"/>
    <property type="match status" value="1"/>
</dbReference>
<evidence type="ECO:0000256" key="3">
    <source>
        <dbReference type="ARBA" id="ARBA00022692"/>
    </source>
</evidence>
<dbReference type="AlphaFoldDB" id="A0A8S4Q7B3"/>
<sequence length="339" mass="38538">SAAFIGIIGGSVALVIGIPFNATTIYTLIRTKKLHNITYFLMGYICVCDLTLSSFSIPIVIIADVSKKWIFGQLFCEYFSFINNNLVGIQLQTLLLVSLNRCFLMCLPNVNQVLFSKMGLTILSMLTFILSTFVLFWPLPRLWGRYGYSPLKNSCTFLDIGDGFTAFATMMAFGFPITGIVICYSCIFIKVRNHQRNISNRLHLNELKNPHKDLNDHEAPKQEGQLKKQKKSSFNKELKMTKMMVAVIGLYILCYMPIMFTLAIDKNVKAPAMHRLGVVLVWSYGILNNIIFLRMNSLFRDAYFTQFEILRCRKYCQVTGTDIDGQSQTQSVTQAVSHQ</sequence>
<feature type="region of interest" description="Disordered" evidence="9">
    <location>
        <begin position="210"/>
        <end position="231"/>
    </location>
</feature>
<reference evidence="12" key="1">
    <citation type="submission" date="2022-03" db="EMBL/GenBank/DDBJ databases">
        <authorList>
            <person name="Martin C."/>
        </authorList>
    </citation>
    <scope>NUCLEOTIDE SEQUENCE</scope>
</reference>
<feature type="transmembrane region" description="Helical" evidence="10">
    <location>
        <begin position="276"/>
        <end position="293"/>
    </location>
</feature>
<dbReference type="PRINTS" id="PR00237">
    <property type="entry name" value="GPCRRHODOPSN"/>
</dbReference>
<dbReference type="GO" id="GO:0004930">
    <property type="term" value="F:G protein-coupled receptor activity"/>
    <property type="evidence" value="ECO:0007669"/>
    <property type="project" value="UniProtKB-KW"/>
</dbReference>
<dbReference type="EMBL" id="CAIIXF020000012">
    <property type="protein sequence ID" value="CAH1801321.1"/>
    <property type="molecule type" value="Genomic_DNA"/>
</dbReference>
<protein>
    <recommendedName>
        <fullName evidence="11">G-protein coupled receptors family 1 profile domain-containing protein</fullName>
    </recommendedName>
</protein>
<evidence type="ECO:0000256" key="1">
    <source>
        <dbReference type="ARBA" id="ARBA00004651"/>
    </source>
</evidence>
<keyword evidence="8" id="KW-0807">Transducer</keyword>
<keyword evidence="5" id="KW-0297">G-protein coupled receptor</keyword>
<evidence type="ECO:0000313" key="12">
    <source>
        <dbReference type="EMBL" id="CAH1801321.1"/>
    </source>
</evidence>
<evidence type="ECO:0000259" key="11">
    <source>
        <dbReference type="PROSITE" id="PS50262"/>
    </source>
</evidence>
<dbReference type="PROSITE" id="PS50262">
    <property type="entry name" value="G_PROTEIN_RECEP_F1_2"/>
    <property type="match status" value="1"/>
</dbReference>
<dbReference type="Pfam" id="PF00001">
    <property type="entry name" value="7tm_1"/>
    <property type="match status" value="1"/>
</dbReference>
<keyword evidence="13" id="KW-1185">Reference proteome</keyword>
<proteinExistence type="predicted"/>
<feature type="transmembrane region" description="Helical" evidence="10">
    <location>
        <begin position="6"/>
        <end position="29"/>
    </location>
</feature>
<dbReference type="PANTHER" id="PTHR24228">
    <property type="entry name" value="B2 BRADYKININ RECEPTOR/ANGIOTENSIN II RECEPTOR"/>
    <property type="match status" value="1"/>
</dbReference>
<dbReference type="PANTHER" id="PTHR24228:SF74">
    <property type="entry name" value="G-PROTEIN COUPLED RECEPTORS FAMILY 1 PROFILE DOMAIN-CONTAINING PROTEIN"/>
    <property type="match status" value="1"/>
</dbReference>
<keyword evidence="4 10" id="KW-1133">Transmembrane helix</keyword>
<evidence type="ECO:0000256" key="7">
    <source>
        <dbReference type="ARBA" id="ARBA00023170"/>
    </source>
</evidence>
<evidence type="ECO:0000256" key="2">
    <source>
        <dbReference type="ARBA" id="ARBA00022475"/>
    </source>
</evidence>
<feature type="non-terminal residue" evidence="12">
    <location>
        <position position="1"/>
    </location>
</feature>
<feature type="compositionally biased region" description="Basic and acidic residues" evidence="9">
    <location>
        <begin position="210"/>
        <end position="226"/>
    </location>
</feature>
<evidence type="ECO:0000256" key="5">
    <source>
        <dbReference type="ARBA" id="ARBA00023040"/>
    </source>
</evidence>
<name>A0A8S4Q7B3_OWEFU</name>
<accession>A0A8S4Q7B3</accession>
<comment type="subcellular location">
    <subcellularLocation>
        <location evidence="1">Cell membrane</location>
        <topology evidence="1">Multi-pass membrane protein</topology>
    </subcellularLocation>
</comment>
<feature type="transmembrane region" description="Helical" evidence="10">
    <location>
        <begin position="87"/>
        <end position="107"/>
    </location>
</feature>
<feature type="transmembrane region" description="Helical" evidence="10">
    <location>
        <begin position="166"/>
        <end position="189"/>
    </location>
</feature>
<evidence type="ECO:0000256" key="10">
    <source>
        <dbReference type="SAM" id="Phobius"/>
    </source>
</evidence>
<keyword evidence="2" id="KW-1003">Cell membrane</keyword>
<gene>
    <name evidence="12" type="ORF">OFUS_LOCUS25125</name>
</gene>
<evidence type="ECO:0000313" key="13">
    <source>
        <dbReference type="Proteomes" id="UP000749559"/>
    </source>
</evidence>
<evidence type="ECO:0000256" key="4">
    <source>
        <dbReference type="ARBA" id="ARBA00022989"/>
    </source>
</evidence>
<keyword evidence="7" id="KW-0675">Receptor</keyword>
<dbReference type="SUPFAM" id="SSF81321">
    <property type="entry name" value="Family A G protein-coupled receptor-like"/>
    <property type="match status" value="1"/>
</dbReference>
<feature type="transmembrane region" description="Helical" evidence="10">
    <location>
        <begin position="243"/>
        <end position="264"/>
    </location>
</feature>
<dbReference type="Proteomes" id="UP000749559">
    <property type="component" value="Unassembled WGS sequence"/>
</dbReference>
<organism evidence="12 13">
    <name type="scientific">Owenia fusiformis</name>
    <name type="common">Polychaete worm</name>
    <dbReference type="NCBI Taxonomy" id="6347"/>
    <lineage>
        <taxon>Eukaryota</taxon>
        <taxon>Metazoa</taxon>
        <taxon>Spiralia</taxon>
        <taxon>Lophotrochozoa</taxon>
        <taxon>Annelida</taxon>
        <taxon>Polychaeta</taxon>
        <taxon>Sedentaria</taxon>
        <taxon>Canalipalpata</taxon>
        <taxon>Sabellida</taxon>
        <taxon>Oweniida</taxon>
        <taxon>Oweniidae</taxon>
        <taxon>Owenia</taxon>
    </lineage>
</organism>
<feature type="transmembrane region" description="Helical" evidence="10">
    <location>
        <begin position="119"/>
        <end position="139"/>
    </location>
</feature>
<evidence type="ECO:0000256" key="8">
    <source>
        <dbReference type="ARBA" id="ARBA00023224"/>
    </source>
</evidence>
<feature type="domain" description="G-protein coupled receptors family 1 profile" evidence="11">
    <location>
        <begin position="20"/>
        <end position="292"/>
    </location>
</feature>
<dbReference type="InterPro" id="IPR000276">
    <property type="entry name" value="GPCR_Rhodpsn"/>
</dbReference>
<keyword evidence="3 10" id="KW-0812">Transmembrane</keyword>
<keyword evidence="6 10" id="KW-0472">Membrane</keyword>
<evidence type="ECO:0000256" key="6">
    <source>
        <dbReference type="ARBA" id="ARBA00023136"/>
    </source>
</evidence>